<evidence type="ECO:0000256" key="7">
    <source>
        <dbReference type="ARBA" id="ARBA00022833"/>
    </source>
</evidence>
<dbReference type="STRING" id="319652.IV80_GL000723"/>
<keyword evidence="3 10" id="KW-0479">Metal-binding</keyword>
<sequence length="357" mass="39303">MQNKQLKAWGLPTNLADQTYPRGLIMGRVVGQNHTMYKVKTAADERQAVFSGRLANLAIEAQDYPAVGDWVLLRENTASADMAIIERLLPRHSLFLRKAAGRKSAAQIVATNVDTVFICMALDENYNLNRLARYLVVAWDSGATPVVVLTKADLTNQLTQQVTQVTQMAAGAQVVTCSVTNDTWHSIVPYVRPSETVAFIGSSGVGKTTLINQLMGEQVGQTQAVRESDAHGRHTTTSRDLLQLPNGGLVIDTPGMRELSVLNGDFKTTFADIEDLARMCKFNDCTHTSEPGCAVQAAIQAGHLSQKRLEGYRQLSEEATTNQALHGKAREDAKLARMFGSKKQMKAVIKERRKHRR</sequence>
<keyword evidence="14" id="KW-1185">Reference proteome</keyword>
<name>A0A0R2IUH1_9LACO</name>
<dbReference type="GO" id="GO:0003924">
    <property type="term" value="F:GTPase activity"/>
    <property type="evidence" value="ECO:0007669"/>
    <property type="project" value="UniProtKB-UniRule"/>
</dbReference>
<keyword evidence="4 10" id="KW-0699">rRNA-binding</keyword>
<dbReference type="EC" id="3.6.1.-" evidence="10"/>
<feature type="binding site" evidence="10">
    <location>
        <position position="280"/>
    </location>
    <ligand>
        <name>Zn(2+)</name>
        <dbReference type="ChEBI" id="CHEBI:29105"/>
    </ligand>
</feature>
<dbReference type="GO" id="GO:0005525">
    <property type="term" value="F:GTP binding"/>
    <property type="evidence" value="ECO:0007669"/>
    <property type="project" value="UniProtKB-UniRule"/>
</dbReference>
<dbReference type="GO" id="GO:0019843">
    <property type="term" value="F:rRNA binding"/>
    <property type="evidence" value="ECO:0007669"/>
    <property type="project" value="UniProtKB-KW"/>
</dbReference>
<dbReference type="GO" id="GO:0042274">
    <property type="term" value="P:ribosomal small subunit biogenesis"/>
    <property type="evidence" value="ECO:0007669"/>
    <property type="project" value="UniProtKB-UniRule"/>
</dbReference>
<dbReference type="Proteomes" id="UP000051568">
    <property type="component" value="Unassembled WGS sequence"/>
</dbReference>
<keyword evidence="8 10" id="KW-0694">RNA-binding</keyword>
<feature type="domain" description="CP-type G" evidence="12">
    <location>
        <begin position="103"/>
        <end position="259"/>
    </location>
</feature>
<dbReference type="EMBL" id="JQBR01000002">
    <property type="protein sequence ID" value="KRN67190.1"/>
    <property type="molecule type" value="Genomic_DNA"/>
</dbReference>
<evidence type="ECO:0000259" key="12">
    <source>
        <dbReference type="PROSITE" id="PS51721"/>
    </source>
</evidence>
<dbReference type="HAMAP" id="MF_01820">
    <property type="entry name" value="GTPase_RsgA"/>
    <property type="match status" value="1"/>
</dbReference>
<reference evidence="13 14" key="1">
    <citation type="journal article" date="2015" name="Genome Announc.">
        <title>Expanding the biotechnology potential of lactobacilli through comparative genomics of 213 strains and associated genera.</title>
        <authorList>
            <person name="Sun Z."/>
            <person name="Harris H.M."/>
            <person name="McCann A."/>
            <person name="Guo C."/>
            <person name="Argimon S."/>
            <person name="Zhang W."/>
            <person name="Yang X."/>
            <person name="Jeffery I.B."/>
            <person name="Cooney J.C."/>
            <person name="Kagawa T.F."/>
            <person name="Liu W."/>
            <person name="Song Y."/>
            <person name="Salvetti E."/>
            <person name="Wrobel A."/>
            <person name="Rasinkangas P."/>
            <person name="Parkhill J."/>
            <person name="Rea M.C."/>
            <person name="O'Sullivan O."/>
            <person name="Ritari J."/>
            <person name="Douillard F.P."/>
            <person name="Paul Ross R."/>
            <person name="Yang R."/>
            <person name="Briner A.E."/>
            <person name="Felis G.E."/>
            <person name="de Vos W.M."/>
            <person name="Barrangou R."/>
            <person name="Klaenhammer T.R."/>
            <person name="Caufield P.W."/>
            <person name="Cui Y."/>
            <person name="Zhang H."/>
            <person name="O'Toole P.W."/>
        </authorList>
    </citation>
    <scope>NUCLEOTIDE SEQUENCE [LARGE SCALE GENOMIC DNA]</scope>
    <source>
        <strain evidence="13 14">DSM 17757</strain>
    </source>
</reference>
<feature type="binding site" evidence="10">
    <location>
        <position position="287"/>
    </location>
    <ligand>
        <name>Zn(2+)</name>
        <dbReference type="ChEBI" id="CHEBI:29105"/>
    </ligand>
</feature>
<dbReference type="Gene3D" id="1.10.40.50">
    <property type="entry name" value="Probable gtpase engc, domain 3"/>
    <property type="match status" value="1"/>
</dbReference>
<evidence type="ECO:0000256" key="8">
    <source>
        <dbReference type="ARBA" id="ARBA00022884"/>
    </source>
</evidence>
<dbReference type="PATRIC" id="fig|319652.3.peg.730"/>
<evidence type="ECO:0000256" key="6">
    <source>
        <dbReference type="ARBA" id="ARBA00022801"/>
    </source>
</evidence>
<dbReference type="Pfam" id="PF03193">
    <property type="entry name" value="RsgA_GTPase"/>
    <property type="match status" value="1"/>
</dbReference>
<gene>
    <name evidence="10" type="primary">rsgA</name>
    <name evidence="13" type="ORF">IV80_GL000723</name>
</gene>
<dbReference type="PROSITE" id="PS51721">
    <property type="entry name" value="G_CP"/>
    <property type="match status" value="1"/>
</dbReference>
<dbReference type="NCBIfam" id="TIGR00157">
    <property type="entry name" value="ribosome small subunit-dependent GTPase A"/>
    <property type="match status" value="1"/>
</dbReference>
<feature type="binding site" evidence="10">
    <location>
        <position position="293"/>
    </location>
    <ligand>
        <name>Zn(2+)</name>
        <dbReference type="ChEBI" id="CHEBI:29105"/>
    </ligand>
</feature>
<comment type="subunit">
    <text evidence="10">Monomer. Associates with 30S ribosomal subunit, binds 16S rRNA.</text>
</comment>
<feature type="domain" description="EngC GTPase" evidence="11">
    <location>
        <begin position="111"/>
        <end position="257"/>
    </location>
</feature>
<comment type="subcellular location">
    <subcellularLocation>
        <location evidence="10">Cytoplasm</location>
    </subcellularLocation>
</comment>
<evidence type="ECO:0000256" key="10">
    <source>
        <dbReference type="HAMAP-Rule" id="MF_01820"/>
    </source>
</evidence>
<accession>A0A0R2IUH1</accession>
<evidence type="ECO:0000256" key="9">
    <source>
        <dbReference type="ARBA" id="ARBA00023134"/>
    </source>
</evidence>
<keyword evidence="6 10" id="KW-0378">Hydrolase</keyword>
<evidence type="ECO:0000256" key="2">
    <source>
        <dbReference type="ARBA" id="ARBA00022517"/>
    </source>
</evidence>
<keyword evidence="1 10" id="KW-0963">Cytoplasm</keyword>
<comment type="cofactor">
    <cofactor evidence="10">
        <name>Zn(2+)</name>
        <dbReference type="ChEBI" id="CHEBI:29105"/>
    </cofactor>
    <text evidence="10">Binds 1 zinc ion per subunit.</text>
</comment>
<protein>
    <recommendedName>
        <fullName evidence="10">Small ribosomal subunit biogenesis GTPase RsgA</fullName>
        <ecNumber evidence="10">3.6.1.-</ecNumber>
    </recommendedName>
</protein>
<dbReference type="PROSITE" id="PS50936">
    <property type="entry name" value="ENGC_GTPASE"/>
    <property type="match status" value="1"/>
</dbReference>
<keyword evidence="9 10" id="KW-0342">GTP-binding</keyword>
<feature type="binding site" evidence="10">
    <location>
        <begin position="201"/>
        <end position="209"/>
    </location>
    <ligand>
        <name>GTP</name>
        <dbReference type="ChEBI" id="CHEBI:37565"/>
    </ligand>
</feature>
<evidence type="ECO:0000256" key="1">
    <source>
        <dbReference type="ARBA" id="ARBA00022490"/>
    </source>
</evidence>
<dbReference type="InterPro" id="IPR010914">
    <property type="entry name" value="RsgA_GTPase_dom"/>
</dbReference>
<dbReference type="InterPro" id="IPR030378">
    <property type="entry name" value="G_CP_dom"/>
</dbReference>
<evidence type="ECO:0000313" key="13">
    <source>
        <dbReference type="EMBL" id="KRN67190.1"/>
    </source>
</evidence>
<evidence type="ECO:0000256" key="5">
    <source>
        <dbReference type="ARBA" id="ARBA00022741"/>
    </source>
</evidence>
<dbReference type="SUPFAM" id="SSF52540">
    <property type="entry name" value="P-loop containing nucleoside triphosphate hydrolases"/>
    <property type="match status" value="1"/>
</dbReference>
<comment type="caution">
    <text evidence="13">The sequence shown here is derived from an EMBL/GenBank/DDBJ whole genome shotgun (WGS) entry which is preliminary data.</text>
</comment>
<dbReference type="InterPro" id="IPR027417">
    <property type="entry name" value="P-loop_NTPase"/>
</dbReference>
<evidence type="ECO:0000256" key="3">
    <source>
        <dbReference type="ARBA" id="ARBA00022723"/>
    </source>
</evidence>
<proteinExistence type="inferred from homology"/>
<evidence type="ECO:0000256" key="4">
    <source>
        <dbReference type="ARBA" id="ARBA00022730"/>
    </source>
</evidence>
<dbReference type="GO" id="GO:0046872">
    <property type="term" value="F:metal ion binding"/>
    <property type="evidence" value="ECO:0007669"/>
    <property type="project" value="UniProtKB-KW"/>
</dbReference>
<dbReference type="InterPro" id="IPR004881">
    <property type="entry name" value="Ribosome_biogen_GTPase_RsgA"/>
</dbReference>
<comment type="similarity">
    <text evidence="10">Belongs to the TRAFAC class YlqF/YawG GTPase family. RsgA subfamily.</text>
</comment>
<dbReference type="Gene3D" id="3.40.50.300">
    <property type="entry name" value="P-loop containing nucleotide triphosphate hydrolases"/>
    <property type="match status" value="1"/>
</dbReference>
<dbReference type="AlphaFoldDB" id="A0A0R2IUH1"/>
<feature type="binding site" evidence="10">
    <location>
        <begin position="150"/>
        <end position="153"/>
    </location>
    <ligand>
        <name>GTP</name>
        <dbReference type="ChEBI" id="CHEBI:37565"/>
    </ligand>
</feature>
<keyword evidence="5 10" id="KW-0547">Nucleotide-binding</keyword>
<keyword evidence="2 10" id="KW-0690">Ribosome biogenesis</keyword>
<organism evidence="13 14">
    <name type="scientific">Pediococcus cellicola</name>
    <dbReference type="NCBI Taxonomy" id="319652"/>
    <lineage>
        <taxon>Bacteria</taxon>
        <taxon>Bacillati</taxon>
        <taxon>Bacillota</taxon>
        <taxon>Bacilli</taxon>
        <taxon>Lactobacillales</taxon>
        <taxon>Lactobacillaceae</taxon>
        <taxon>Pediococcus</taxon>
    </lineage>
</organism>
<dbReference type="GO" id="GO:0005737">
    <property type="term" value="C:cytoplasm"/>
    <property type="evidence" value="ECO:0007669"/>
    <property type="project" value="UniProtKB-SubCell"/>
</dbReference>
<comment type="function">
    <text evidence="10">One of several proteins that assist in the late maturation steps of the functional core of the 30S ribosomal subunit. Helps release RbfA from mature subunits. May play a role in the assembly of ribosomal proteins into the subunit. Circularly permuted GTPase that catalyzes slow GTP hydrolysis, GTPase activity is stimulated by the 30S ribosomal subunit.</text>
</comment>
<evidence type="ECO:0000259" key="11">
    <source>
        <dbReference type="PROSITE" id="PS50936"/>
    </source>
</evidence>
<dbReference type="RefSeq" id="WP_057748826.1">
    <property type="nucleotide sequence ID" value="NZ_BJVH01000003.1"/>
</dbReference>
<dbReference type="PANTHER" id="PTHR32120:SF10">
    <property type="entry name" value="SMALL RIBOSOMAL SUBUNIT BIOGENESIS GTPASE RSGA"/>
    <property type="match status" value="1"/>
</dbReference>
<dbReference type="PANTHER" id="PTHR32120">
    <property type="entry name" value="SMALL RIBOSOMAL SUBUNIT BIOGENESIS GTPASE RSGA"/>
    <property type="match status" value="1"/>
</dbReference>
<evidence type="ECO:0000313" key="14">
    <source>
        <dbReference type="Proteomes" id="UP000051568"/>
    </source>
</evidence>
<feature type="binding site" evidence="10">
    <location>
        <position position="285"/>
    </location>
    <ligand>
        <name>Zn(2+)</name>
        <dbReference type="ChEBI" id="CHEBI:29105"/>
    </ligand>
</feature>
<dbReference type="CDD" id="cd01854">
    <property type="entry name" value="YjeQ_EngC"/>
    <property type="match status" value="1"/>
</dbReference>
<keyword evidence="7 10" id="KW-0862">Zinc</keyword>